<comment type="caution">
    <text evidence="1">The sequence shown here is derived from an EMBL/GenBank/DDBJ whole genome shotgun (WGS) entry which is preliminary data.</text>
</comment>
<name>A0ABP0QC39_9DINO</name>
<evidence type="ECO:0000313" key="1">
    <source>
        <dbReference type="EMBL" id="CAK9085569.1"/>
    </source>
</evidence>
<accession>A0ABP0QC39</accession>
<evidence type="ECO:0000313" key="2">
    <source>
        <dbReference type="Proteomes" id="UP001642464"/>
    </source>
</evidence>
<gene>
    <name evidence="1" type="ORF">SCF082_LOCUS40530</name>
</gene>
<reference evidence="1 2" key="1">
    <citation type="submission" date="2024-02" db="EMBL/GenBank/DDBJ databases">
        <authorList>
            <person name="Chen Y."/>
            <person name="Shah S."/>
            <person name="Dougan E. K."/>
            <person name="Thang M."/>
            <person name="Chan C."/>
        </authorList>
    </citation>
    <scope>NUCLEOTIDE SEQUENCE [LARGE SCALE GENOMIC DNA]</scope>
</reference>
<organism evidence="1 2">
    <name type="scientific">Durusdinium trenchii</name>
    <dbReference type="NCBI Taxonomy" id="1381693"/>
    <lineage>
        <taxon>Eukaryota</taxon>
        <taxon>Sar</taxon>
        <taxon>Alveolata</taxon>
        <taxon>Dinophyceae</taxon>
        <taxon>Suessiales</taxon>
        <taxon>Symbiodiniaceae</taxon>
        <taxon>Durusdinium</taxon>
    </lineage>
</organism>
<protein>
    <submittedName>
        <fullName evidence="1">Nicotinamidase</fullName>
    </submittedName>
</protein>
<proteinExistence type="predicted"/>
<dbReference type="Proteomes" id="UP001642464">
    <property type="component" value="Unassembled WGS sequence"/>
</dbReference>
<sequence>MKLQALLFLVPVFAFKGGRYHVGDFNLGLRNSADEMVVTRSDDRQHHKIGGQFHDDRMKELQQVKEALLGMLAEKSPPGGKNYNFYMSTVVHMVNVTMRASLQEQFLADQALAEEAFKQFETCRNTFVTGLAWPNAILEGGDYGDQTYSGLAVAKKTHNDCREIQNQKKQLYDACVDDERIRWETVRAACDHSFVKFYNSVSSHSTGAWAKQCDTQLEVFSNTLPDADPSGLVDLGDTDTEGYLMAQFNYWDKKLEDFLKAEAICKNATAKAEAEKKDCSGKLEAYNKANKDCDMRQDGLDALACQQALSRHTRCSDYDWCYGTAENDWRTMKQSMCGPSGKEGALDDELALVDQIECVISALSSQDASRKAAQCLNNAPKRDGSYAFPECKKEMPSKEEKQNCGNHLNPLDDPDMAGTVSYVDKYYTGPEANPVGYPLPEMGKDPDHAPPVNVKVCVAPCCTHSEAANKTRGLPPAVNHTKYIPKPEAECATPSRRGEDGYIVYEGSLSIDNFNVHASCADSYKGHAIITPCTKKGEPYKIAGCVPEVCTAPSPTEQQDYKITEHTLELPFFSVTVQCKGLGEAKVMPCKKDGEPYVISGCLPYTCKSPKNSVEEGYQVMETSKRLDSWDVKASCAKGYEGTAEVVECQTPLTPYKLSGCKPMKCTMPSAEELRDYEITVVDLQMPSFAVAVKCKGVAEEGTEAMVEPCFQGDQPFTLKNCKPMACTSPRASMEDGYTVFESSKQMHDFDVKASCAQGYKGAAKVQICTEPEGPYELSGCGPKRCVEPGPRASRDYELKVISREIPSFNVQAQCRVGASGTPKVSVCSKDGGPFTLEGCKPDACRAIVSTDFNSGYTVYERSLLLENFNVSATCAPSYKGTPIVSMCKEKDLPYTIHGCEPTKCTLPDADAAYDYDYTVRSIEKPSFKVEVVCKSGKGQGLAVECHKDETPFTLTGCEPIPCTSPVEKTGHGYKVHETSLNPKKFDVTAECAFGYHGKPKVTGCRKGAFPYNLTGCIPKICSEPTADVKHAYQVTQRSLSIPSFNVSVGCIGKRTGPPKAMVCEDHGEPYKLEGCAPLLCESPSSMVGYDVVENLKEILGFDVTAECSFGYTGVAKVQACKADGEPYVLSGCTPIVCSEPPEEEKRDYEITLHSLERPSFSISTRCRSGVGTGRAVPCKHHGDAYHLVGCKPASCTSPRLTLGDGYVVYETSLTYPNFQVNASCADGYTGKAVVRRCRRGGEPYEVSGCSAPKCTEPKSVPHRYTYKVYSLEKPSFSVAVRCRGHNSSIPKAVPCEKDGEPFNLTGCLPLECTSPMADVTTGYVVHEKSLFSNSFDVQASCAEGYTGHPKVEICNEPDKPYGLSGCRPKVCVPPKEIEAYSYSLTERSLEIPSFSVSASCKTQATGPVRAVPCTEDGDSYTLEGCLPGFCTSPAKKDSEGFVVYEAYTQMDRFSVSARCGQDYDGTATVTICSEPGEPYKLGGCHVGKCIQPSNKYQEAYELTVYSLERPSFSVSAQCRYANAKGRALPCSADGQPFELHGCPLGECLSPVKTLEDGYVVYEASKRLDTFNVSASCAAGYRGVAAVEECHGNAQPYTLSGCKPEKCSEPSDAEQEAYDLTIYSLEKPSFSVAAKCKFGGQGKAVPCKSDGATYTLEGCSLGVCASPRAEAEDGYVVYEASKALDSFNVSAKCAEGYKGMAEVQKCAKSGEAYSISGCTPESCSEPSVAEKAAYDITVHSLERPSFSISVACKTGDGSGTVVPCPADGMPYELKGCGVTS</sequence>
<keyword evidence="2" id="KW-1185">Reference proteome</keyword>
<dbReference type="EMBL" id="CAXAMM010039318">
    <property type="protein sequence ID" value="CAK9085569.1"/>
    <property type="molecule type" value="Genomic_DNA"/>
</dbReference>